<protein>
    <submittedName>
        <fullName evidence="1">Uncharacterized protein</fullName>
    </submittedName>
</protein>
<dbReference type="AlphaFoldDB" id="A0A0F2M140"/>
<comment type="caution">
    <text evidence="1">The sequence shown here is derived from an EMBL/GenBank/DDBJ whole genome shotgun (WGS) entry which is preliminary data.</text>
</comment>
<gene>
    <name evidence="1" type="ORF">SPSK_04758</name>
</gene>
<dbReference type="VEuPathDB" id="FungiDB:SPSK_04758"/>
<sequence>MLPARQDEKIWARKVEGPPVTVVLRTTFAVEETDNEMSEGCCCDEKRETVVGSVRVKPWSPGRSSGDDGQ</sequence>
<reference evidence="1 2" key="2">
    <citation type="journal article" date="2015" name="Eukaryot. Cell">
        <title>Asexual propagation of a virulent clone complex in a human and feline outbreak of sporotrichosis.</title>
        <authorList>
            <person name="Teixeira Mde M."/>
            <person name="Rodrigues A.M."/>
            <person name="Tsui C.K."/>
            <person name="de Almeida L.G."/>
            <person name="Van Diepeningen A.D."/>
            <person name="van den Ende B.G."/>
            <person name="Fernandes G.F."/>
            <person name="Kano R."/>
            <person name="Hamelin R.C."/>
            <person name="Lopes-Bezerra L.M."/>
            <person name="Vasconcelos A.T."/>
            <person name="de Hoog S."/>
            <person name="de Camargo Z.P."/>
            <person name="Felipe M.S."/>
        </authorList>
    </citation>
    <scope>NUCLEOTIDE SEQUENCE [LARGE SCALE GENOMIC DNA]</scope>
    <source>
        <strain evidence="1 2">1099-18</strain>
    </source>
</reference>
<accession>A0A0F2M140</accession>
<dbReference type="RefSeq" id="XP_016586103.1">
    <property type="nucleotide sequence ID" value="XM_016731552.1"/>
</dbReference>
<name>A0A0F2M140_SPOSC</name>
<dbReference type="Proteomes" id="UP000033710">
    <property type="component" value="Unassembled WGS sequence"/>
</dbReference>
<proteinExistence type="predicted"/>
<dbReference type="KEGG" id="ssck:SPSK_04758"/>
<organism evidence="1 2">
    <name type="scientific">Sporothrix schenckii 1099-18</name>
    <dbReference type="NCBI Taxonomy" id="1397361"/>
    <lineage>
        <taxon>Eukaryota</taxon>
        <taxon>Fungi</taxon>
        <taxon>Dikarya</taxon>
        <taxon>Ascomycota</taxon>
        <taxon>Pezizomycotina</taxon>
        <taxon>Sordariomycetes</taxon>
        <taxon>Sordariomycetidae</taxon>
        <taxon>Ophiostomatales</taxon>
        <taxon>Ophiostomataceae</taxon>
        <taxon>Sporothrix</taxon>
    </lineage>
</organism>
<evidence type="ECO:0000313" key="2">
    <source>
        <dbReference type="Proteomes" id="UP000033710"/>
    </source>
</evidence>
<dbReference type="GeneID" id="27666829"/>
<reference evidence="1 2" key="1">
    <citation type="journal article" date="2014" name="BMC Genomics">
        <title>Comparative genomics of the major fungal agents of human and animal Sporotrichosis: Sporothrix schenckii and Sporothrix brasiliensis.</title>
        <authorList>
            <person name="Teixeira M.M."/>
            <person name="de Almeida L.G."/>
            <person name="Kubitschek-Barreira P."/>
            <person name="Alves F.L."/>
            <person name="Kioshima E.S."/>
            <person name="Abadio A.K."/>
            <person name="Fernandes L."/>
            <person name="Derengowski L.S."/>
            <person name="Ferreira K.S."/>
            <person name="Souza R.C."/>
            <person name="Ruiz J.C."/>
            <person name="de Andrade N.C."/>
            <person name="Paes H.C."/>
            <person name="Nicola A.M."/>
            <person name="Albuquerque P."/>
            <person name="Gerber A.L."/>
            <person name="Martins V.P."/>
            <person name="Peconick L.D."/>
            <person name="Neto A.V."/>
            <person name="Chaucanez C.B."/>
            <person name="Silva P.A."/>
            <person name="Cunha O.L."/>
            <person name="de Oliveira F.F."/>
            <person name="dos Santos T.C."/>
            <person name="Barros A.L."/>
            <person name="Soares M.A."/>
            <person name="de Oliveira L.M."/>
            <person name="Marini M.M."/>
            <person name="Villalobos-Duno H."/>
            <person name="Cunha M.M."/>
            <person name="de Hoog S."/>
            <person name="da Silveira J.F."/>
            <person name="Henrissat B."/>
            <person name="Nino-Vega G.A."/>
            <person name="Cisalpino P.S."/>
            <person name="Mora-Montes H.M."/>
            <person name="Almeida S.R."/>
            <person name="Stajich J.E."/>
            <person name="Lopes-Bezerra L.M."/>
            <person name="Vasconcelos A.T."/>
            <person name="Felipe M.S."/>
        </authorList>
    </citation>
    <scope>NUCLEOTIDE SEQUENCE [LARGE SCALE GENOMIC DNA]</scope>
    <source>
        <strain evidence="1 2">1099-18</strain>
    </source>
</reference>
<evidence type="ECO:0000313" key="1">
    <source>
        <dbReference type="EMBL" id="KJR83427.1"/>
    </source>
</evidence>
<dbReference type="EMBL" id="AXCR01000010">
    <property type="protein sequence ID" value="KJR83427.1"/>
    <property type="molecule type" value="Genomic_DNA"/>
</dbReference>